<protein>
    <submittedName>
        <fullName evidence="3">Conjugal transfer protein</fullName>
    </submittedName>
</protein>
<gene>
    <name evidence="3" type="ORF">RM539_07890</name>
</gene>
<feature type="signal peptide" evidence="2">
    <location>
        <begin position="1"/>
        <end position="24"/>
    </location>
</feature>
<keyword evidence="4" id="KW-1185">Reference proteome</keyword>
<keyword evidence="1" id="KW-0175">Coiled coil</keyword>
<comment type="caution">
    <text evidence="3">The sequence shown here is derived from an EMBL/GenBank/DDBJ whole genome shotgun (WGS) entry which is preliminary data.</text>
</comment>
<organism evidence="3 4">
    <name type="scientific">Autumnicola musiva</name>
    <dbReference type="NCBI Taxonomy" id="3075589"/>
    <lineage>
        <taxon>Bacteria</taxon>
        <taxon>Pseudomonadati</taxon>
        <taxon>Bacteroidota</taxon>
        <taxon>Flavobacteriia</taxon>
        <taxon>Flavobacteriales</taxon>
        <taxon>Flavobacteriaceae</taxon>
        <taxon>Autumnicola</taxon>
    </lineage>
</organism>
<proteinExistence type="predicted"/>
<reference evidence="3 4" key="1">
    <citation type="submission" date="2023-09" db="EMBL/GenBank/DDBJ databases">
        <authorList>
            <person name="Rey-Velasco X."/>
        </authorList>
    </citation>
    <scope>NUCLEOTIDE SEQUENCE [LARGE SCALE GENOMIC DNA]</scope>
    <source>
        <strain evidence="3 4">F117</strain>
    </source>
</reference>
<feature type="chain" id="PRO_5046943953" evidence="2">
    <location>
        <begin position="25"/>
        <end position="195"/>
    </location>
</feature>
<evidence type="ECO:0000313" key="3">
    <source>
        <dbReference type="EMBL" id="MDT0676500.1"/>
    </source>
</evidence>
<name>A0ABU3D4P1_9FLAO</name>
<dbReference type="PROSITE" id="PS51257">
    <property type="entry name" value="PROKAR_LIPOPROTEIN"/>
    <property type="match status" value="1"/>
</dbReference>
<sequence>MKNRTKLKTFAFALTLTLLLPAGAACQGMPVYDNTNFLALGQSLIESAKQTSELLKTARFLKEQKERIEKVNAVIKQLRTVREIVENNQSLYETVRSDLRAIISSPYISPEEVDRISESFNSLMENALEDLDFMQQLLTSDMLNMDDAQRLEVLESQRMRSREVIREIGLKKQRYEILIEFRRIKEEINRRQTQY</sequence>
<evidence type="ECO:0000256" key="1">
    <source>
        <dbReference type="SAM" id="Coils"/>
    </source>
</evidence>
<evidence type="ECO:0000313" key="4">
    <source>
        <dbReference type="Proteomes" id="UP001262582"/>
    </source>
</evidence>
<feature type="coiled-coil region" evidence="1">
    <location>
        <begin position="61"/>
        <end position="88"/>
    </location>
</feature>
<accession>A0ABU3D4P1</accession>
<dbReference type="RefSeq" id="WP_311502843.1">
    <property type="nucleotide sequence ID" value="NZ_JAVRHK010000004.1"/>
</dbReference>
<keyword evidence="2" id="KW-0732">Signal</keyword>
<dbReference type="EMBL" id="JAVRHK010000004">
    <property type="protein sequence ID" value="MDT0676500.1"/>
    <property type="molecule type" value="Genomic_DNA"/>
</dbReference>
<evidence type="ECO:0000256" key="2">
    <source>
        <dbReference type="SAM" id="SignalP"/>
    </source>
</evidence>
<dbReference type="Proteomes" id="UP001262582">
    <property type="component" value="Unassembled WGS sequence"/>
</dbReference>